<name>X0XRG3_9ZZZZ</name>
<feature type="non-terminal residue" evidence="1">
    <location>
        <position position="259"/>
    </location>
</feature>
<comment type="caution">
    <text evidence="1">The sequence shown here is derived from an EMBL/GenBank/DDBJ whole genome shotgun (WGS) entry which is preliminary data.</text>
</comment>
<reference evidence="1" key="1">
    <citation type="journal article" date="2014" name="Front. Microbiol.">
        <title>High frequency of phylogenetically diverse reductive dehalogenase-homologous genes in deep subseafloor sedimentary metagenomes.</title>
        <authorList>
            <person name="Kawai M."/>
            <person name="Futagami T."/>
            <person name="Toyoda A."/>
            <person name="Takaki Y."/>
            <person name="Nishi S."/>
            <person name="Hori S."/>
            <person name="Arai W."/>
            <person name="Tsubouchi T."/>
            <person name="Morono Y."/>
            <person name="Uchiyama I."/>
            <person name="Ito T."/>
            <person name="Fujiyama A."/>
            <person name="Inagaki F."/>
            <person name="Takami H."/>
        </authorList>
    </citation>
    <scope>NUCLEOTIDE SEQUENCE</scope>
    <source>
        <strain evidence="1">Expedition CK06-06</strain>
    </source>
</reference>
<proteinExistence type="predicted"/>
<organism evidence="1">
    <name type="scientific">marine sediment metagenome</name>
    <dbReference type="NCBI Taxonomy" id="412755"/>
    <lineage>
        <taxon>unclassified sequences</taxon>
        <taxon>metagenomes</taxon>
        <taxon>ecological metagenomes</taxon>
    </lineage>
</organism>
<evidence type="ECO:0000313" key="1">
    <source>
        <dbReference type="EMBL" id="GAG27446.1"/>
    </source>
</evidence>
<accession>X0XRG3</accession>
<gene>
    <name evidence="1" type="ORF">S01H1_52082</name>
</gene>
<protein>
    <submittedName>
        <fullName evidence="1">Uncharacterized protein</fullName>
    </submittedName>
</protein>
<dbReference type="AlphaFoldDB" id="X0XRG3"/>
<dbReference type="EMBL" id="BARS01033648">
    <property type="protein sequence ID" value="GAG27446.1"/>
    <property type="molecule type" value="Genomic_DNA"/>
</dbReference>
<sequence>MGNEIYNCGNVLYGAMDLESAPESVFVDEYYHSNLQSMRIGCENGSSLVQAKMYNCRLGMQEIKQERFNVPGSYVVSRKHNGVAGASKIWGDYNADEDLKFNYAEGSYGARSTFVAGSGNTGDGTLTVTSTPDATTQTRYWEVECIGTAANGGTFSVRYIASGSSGGFVYAVPGTFSFGAFGGSYVYNEVGTNLQFLIANGGVGYEPGDMFRFSTIAQSNDANVQKDVKFGWSNCAGSGGRSRLTIPVGRVLELKGGVG</sequence>